<accession>A0ABW4ETA6</accession>
<protein>
    <submittedName>
        <fullName evidence="5">Flavin-containing monooxygenase</fullName>
        <ecNumber evidence="5">1.14.13.-</ecNumber>
    </submittedName>
</protein>
<sequence length="640" mass="72003">MTIRPELRSASDATIEDAVAHADPMALRGLLYQLTGDESIAATEVELVRAGNVEVMALAPHEVANLQAKAARFLTAYRDEGAGELSIGPADRLPRSLGLAAGVDLAEAELPMWLEELALDPWARGLSWRRSPAPERLDEFSVLVIGAGLGGLNAAVQLEHAGIPYTVVEKNSGVGGTWFENRYPGARVDTASRSYTHIYGVDFEYPNPFCEQAENEKYFNWVADRFDVRKNVVFDTEVRSAVWDEAAGRWEVTAQGPDGTRVWRPNAIISAVGFLARPNIPEIPGAETFAGLSFHTARWPADLDLSGKRFGVIGSGCTSYQMLPELADLAGHVTIFQRTPQWVFDRPGYLHPYPEQVTWLDRNFPYFSNFMRFRSMWLTGPYVLSRSFDLDPEWTDPLTLSALNKQIRDDRIAFLHRKLGHRPELMEKMIPPHPPMSARPVIVDESNGIYDAIARDDVALVSEGIRALTPHGITTVDGREHAVDVLVYATGFRANDFLWPMEVRGRGGRRVEELWATDGPRAYVGTMLPGFPNFFMLYGPNTNPFSLGVVNFSEMMTRFALERIEQLILDNRASVDVTAEAYWRYNHDLDEREKLRTWSDPRADNYYRNAYGRSSSNCPFQGNEIWDWLRHPEPTDFVVS</sequence>
<name>A0ABW4ETA6_9PSEU</name>
<keyword evidence="4 5" id="KW-0560">Oxidoreductase</keyword>
<dbReference type="EC" id="1.14.13.-" evidence="5"/>
<keyword evidence="6" id="KW-1185">Reference proteome</keyword>
<evidence type="ECO:0000256" key="3">
    <source>
        <dbReference type="ARBA" id="ARBA00022827"/>
    </source>
</evidence>
<reference evidence="6" key="1">
    <citation type="journal article" date="2019" name="Int. J. Syst. Evol. Microbiol.">
        <title>The Global Catalogue of Microorganisms (GCM) 10K type strain sequencing project: providing services to taxonomists for standard genome sequencing and annotation.</title>
        <authorList>
            <consortium name="The Broad Institute Genomics Platform"/>
            <consortium name="The Broad Institute Genome Sequencing Center for Infectious Disease"/>
            <person name="Wu L."/>
            <person name="Ma J."/>
        </authorList>
    </citation>
    <scope>NUCLEOTIDE SEQUENCE [LARGE SCALE GENOMIC DNA]</scope>
    <source>
        <strain evidence="6">CCM 7043</strain>
    </source>
</reference>
<dbReference type="PANTHER" id="PTHR42877">
    <property type="entry name" value="L-ORNITHINE N(5)-MONOOXYGENASE-RELATED"/>
    <property type="match status" value="1"/>
</dbReference>
<dbReference type="InterPro" id="IPR051209">
    <property type="entry name" value="FAD-bind_Monooxygenase_sf"/>
</dbReference>
<keyword evidence="2" id="KW-0285">Flavoprotein</keyword>
<evidence type="ECO:0000256" key="4">
    <source>
        <dbReference type="ARBA" id="ARBA00023002"/>
    </source>
</evidence>
<dbReference type="InterPro" id="IPR036188">
    <property type="entry name" value="FAD/NAD-bd_sf"/>
</dbReference>
<evidence type="ECO:0000313" key="5">
    <source>
        <dbReference type="EMBL" id="MFD1517697.1"/>
    </source>
</evidence>
<comment type="similarity">
    <text evidence="1">Belongs to the FAD-binding monooxygenase family.</text>
</comment>
<dbReference type="GO" id="GO:0004497">
    <property type="term" value="F:monooxygenase activity"/>
    <property type="evidence" value="ECO:0007669"/>
    <property type="project" value="UniProtKB-KW"/>
</dbReference>
<dbReference type="Proteomes" id="UP001597114">
    <property type="component" value="Unassembled WGS sequence"/>
</dbReference>
<dbReference type="SUPFAM" id="SSF51905">
    <property type="entry name" value="FAD/NAD(P)-binding domain"/>
    <property type="match status" value="1"/>
</dbReference>
<dbReference type="PANTHER" id="PTHR42877:SF4">
    <property type="entry name" value="FAD_NAD(P)-BINDING DOMAIN-CONTAINING PROTEIN-RELATED"/>
    <property type="match status" value="1"/>
</dbReference>
<evidence type="ECO:0000256" key="2">
    <source>
        <dbReference type="ARBA" id="ARBA00022630"/>
    </source>
</evidence>
<keyword evidence="3" id="KW-0274">FAD</keyword>
<keyword evidence="5" id="KW-0503">Monooxygenase</keyword>
<proteinExistence type="inferred from homology"/>
<dbReference type="Gene3D" id="3.50.50.60">
    <property type="entry name" value="FAD/NAD(P)-binding domain"/>
    <property type="match status" value="2"/>
</dbReference>
<gene>
    <name evidence="5" type="ORF">ACFSJD_09375</name>
</gene>
<dbReference type="RefSeq" id="WP_344721382.1">
    <property type="nucleotide sequence ID" value="NZ_BAAAUS010000007.1"/>
</dbReference>
<comment type="caution">
    <text evidence="5">The sequence shown here is derived from an EMBL/GenBank/DDBJ whole genome shotgun (WGS) entry which is preliminary data.</text>
</comment>
<dbReference type="Pfam" id="PF00743">
    <property type="entry name" value="FMO-like"/>
    <property type="match status" value="1"/>
</dbReference>
<evidence type="ECO:0000313" key="6">
    <source>
        <dbReference type="Proteomes" id="UP001597114"/>
    </source>
</evidence>
<dbReference type="InterPro" id="IPR020946">
    <property type="entry name" value="Flavin_mOase-like"/>
</dbReference>
<dbReference type="PRINTS" id="PR00411">
    <property type="entry name" value="PNDRDTASEI"/>
</dbReference>
<evidence type="ECO:0000256" key="1">
    <source>
        <dbReference type="ARBA" id="ARBA00010139"/>
    </source>
</evidence>
<organism evidence="5 6">
    <name type="scientific">Pseudonocardia yunnanensis</name>
    <dbReference type="NCBI Taxonomy" id="58107"/>
    <lineage>
        <taxon>Bacteria</taxon>
        <taxon>Bacillati</taxon>
        <taxon>Actinomycetota</taxon>
        <taxon>Actinomycetes</taxon>
        <taxon>Pseudonocardiales</taxon>
        <taxon>Pseudonocardiaceae</taxon>
        <taxon>Pseudonocardia</taxon>
    </lineage>
</organism>
<dbReference type="EMBL" id="JBHUCO010000009">
    <property type="protein sequence ID" value="MFD1517697.1"/>
    <property type="molecule type" value="Genomic_DNA"/>
</dbReference>